<sequence length="966" mass="110853">MKIEIKEVAHELNLEEITARSNEDHSLEETSKMAKDRQLPLDKKKKRNGKKYSKEYSISTTEDDDFNEDQLGNSSQHSLTTTTENDDIEKRKKTKKKDTKYISITIHRTDMLEIDYVTKHPMVKVHIVLAENGKYLKSKQGTSTYLQPMITGKFDFKEHRSIIPVWEEKLVFEYEFNELLKTDGEQIVILFEIVDLLSFTEASFNYHKFGKSVYTWWKSNYREKYPSSLFVTVTSIDPPQLEPVLYRQLSFRDLSNTCNESQKTPTCASESINLPIWKRLAAQSCKIPNEIVFETDSSENGCFYVAFSNNGKYLACSFSEDHDYPIIIYEVKTKAIHVRFSGHKTFVYTLNWSNNDNYLLSVSSDQTARIWDVQNQIVQHIEVMPHPSYVYCGKFDLEDSRVVATGCYDRIARVWIQSRKSKNRDLSQELEGHEGFINSMCFQKNSNFLTADSVGIIIIWALKKSRKVSFRKEWHILRKIKVREIVGVIINTIVLHPLQSRLLVHSRNSELRMLDLATGVVLQKYNGLKNQRIQSATCISPCGSLILCGDEDSSLNVWNLESGNLLAKYIFDKNYRMVTCVDYHPYDHVLAFSAFGGPAPVRIFKFNKDATGEDVGLKMMGEIENKAGNRGISAKLSNISAMPSEKSRSHDKKKTSKEALKERKLESSRSYDSSLRQSSDSIFSGTEKYKGANLKLQRLNEVKQTLKSQSTDRLYSIIEKIDRILSNTPRSPGDIESGRNVTFIQESSEYNILTSLNDNVEKKEEKLVTNKLRYKNTADQSNSHFETSITSSDTEEVVQLDMLQSVKRKDWSTKKRRSRSTKDISSNNVSQTFSDSIANYQGPVVYEDEITKAMPRENVEKKNDKKSAIFYKSNRFKKNDSNSSDSAETYIIEQNDMSRSNKTNKDPIKILETRDFILNGTENDSNVKHAESESSVVSNATFIIENEVLTSKSSKKINIISNNFLK</sequence>
<feature type="region of interest" description="Disordered" evidence="4">
    <location>
        <begin position="809"/>
        <end position="828"/>
    </location>
</feature>
<evidence type="ECO:0000256" key="2">
    <source>
        <dbReference type="ARBA" id="ARBA00022737"/>
    </source>
</evidence>
<dbReference type="PROSITE" id="PS50294">
    <property type="entry name" value="WD_REPEATS_REGION"/>
    <property type="match status" value="1"/>
</dbReference>
<dbReference type="InterPro" id="IPR019775">
    <property type="entry name" value="WD40_repeat_CS"/>
</dbReference>
<evidence type="ECO:0000256" key="4">
    <source>
        <dbReference type="SAM" id="MobiDB-lite"/>
    </source>
</evidence>
<proteinExistence type="predicted"/>
<dbReference type="PROSITE" id="PS00678">
    <property type="entry name" value="WD_REPEATS_1"/>
    <property type="match status" value="1"/>
</dbReference>
<dbReference type="Pfam" id="PF00400">
    <property type="entry name" value="WD40"/>
    <property type="match status" value="3"/>
</dbReference>
<keyword evidence="1 3" id="KW-0853">WD repeat</keyword>
<reference evidence="5 6" key="1">
    <citation type="submission" date="2015-07" db="EMBL/GenBank/DDBJ databases">
        <title>The genome of Habropoda laboriosa.</title>
        <authorList>
            <person name="Pan H."/>
            <person name="Kapheim K."/>
        </authorList>
    </citation>
    <scope>NUCLEOTIDE SEQUENCE [LARGE SCALE GENOMIC DNA]</scope>
    <source>
        <strain evidence="5">0110345459</strain>
    </source>
</reference>
<dbReference type="InterPro" id="IPR001680">
    <property type="entry name" value="WD40_rpt"/>
</dbReference>
<name>A0A0L7QZ86_9HYME</name>
<feature type="region of interest" description="Disordered" evidence="4">
    <location>
        <begin position="634"/>
        <end position="672"/>
    </location>
</feature>
<dbReference type="AlphaFoldDB" id="A0A0L7QZ86"/>
<dbReference type="OrthoDB" id="366230at2759"/>
<keyword evidence="2" id="KW-0677">Repeat</keyword>
<dbReference type="InterPro" id="IPR036322">
    <property type="entry name" value="WD40_repeat_dom_sf"/>
</dbReference>
<feature type="compositionally biased region" description="Basic and acidic residues" evidence="4">
    <location>
        <begin position="656"/>
        <end position="669"/>
    </location>
</feature>
<dbReference type="PANTHER" id="PTHR44499">
    <property type="entry name" value="JOUBERIN"/>
    <property type="match status" value="1"/>
</dbReference>
<protein>
    <submittedName>
        <fullName evidence="5">Jouberin</fullName>
    </submittedName>
</protein>
<feature type="region of interest" description="Disordered" evidence="4">
    <location>
        <begin position="16"/>
        <end position="92"/>
    </location>
</feature>
<dbReference type="PANTHER" id="PTHR44499:SF1">
    <property type="entry name" value="JOUBERIN"/>
    <property type="match status" value="1"/>
</dbReference>
<keyword evidence="6" id="KW-1185">Reference proteome</keyword>
<organism evidence="5 6">
    <name type="scientific">Habropoda laboriosa</name>
    <dbReference type="NCBI Taxonomy" id="597456"/>
    <lineage>
        <taxon>Eukaryota</taxon>
        <taxon>Metazoa</taxon>
        <taxon>Ecdysozoa</taxon>
        <taxon>Arthropoda</taxon>
        <taxon>Hexapoda</taxon>
        <taxon>Insecta</taxon>
        <taxon>Pterygota</taxon>
        <taxon>Neoptera</taxon>
        <taxon>Endopterygota</taxon>
        <taxon>Hymenoptera</taxon>
        <taxon>Apocrita</taxon>
        <taxon>Aculeata</taxon>
        <taxon>Apoidea</taxon>
        <taxon>Anthophila</taxon>
        <taxon>Apidae</taxon>
        <taxon>Habropoda</taxon>
    </lineage>
</organism>
<dbReference type="InterPro" id="IPR015943">
    <property type="entry name" value="WD40/YVTN_repeat-like_dom_sf"/>
</dbReference>
<dbReference type="STRING" id="597456.A0A0L7QZ86"/>
<feature type="compositionally biased region" description="Basic and acidic residues" evidence="4">
    <location>
        <begin position="16"/>
        <end position="42"/>
    </location>
</feature>
<evidence type="ECO:0000256" key="3">
    <source>
        <dbReference type="PROSITE-ProRule" id="PRU00221"/>
    </source>
</evidence>
<evidence type="ECO:0000256" key="1">
    <source>
        <dbReference type="ARBA" id="ARBA00022574"/>
    </source>
</evidence>
<feature type="compositionally biased region" description="Polar residues" evidence="4">
    <location>
        <begin position="70"/>
        <end position="83"/>
    </location>
</feature>
<dbReference type="EMBL" id="KQ414681">
    <property type="protein sequence ID" value="KOC63944.1"/>
    <property type="molecule type" value="Genomic_DNA"/>
</dbReference>
<evidence type="ECO:0000313" key="5">
    <source>
        <dbReference type="EMBL" id="KOC63944.1"/>
    </source>
</evidence>
<dbReference type="SUPFAM" id="SSF50978">
    <property type="entry name" value="WD40 repeat-like"/>
    <property type="match status" value="1"/>
</dbReference>
<feature type="repeat" description="WD" evidence="3">
    <location>
        <begin position="540"/>
        <end position="568"/>
    </location>
</feature>
<gene>
    <name evidence="5" type="ORF">WH47_01259</name>
</gene>
<dbReference type="GO" id="GO:0036064">
    <property type="term" value="C:ciliary basal body"/>
    <property type="evidence" value="ECO:0007669"/>
    <property type="project" value="TreeGrafter"/>
</dbReference>
<dbReference type="PROSITE" id="PS50082">
    <property type="entry name" value="WD_REPEATS_2"/>
    <property type="match status" value="2"/>
</dbReference>
<feature type="repeat" description="WD" evidence="3">
    <location>
        <begin position="340"/>
        <end position="375"/>
    </location>
</feature>
<dbReference type="Gene3D" id="2.130.10.10">
    <property type="entry name" value="YVTN repeat-like/Quinoprotein amine dehydrogenase"/>
    <property type="match status" value="1"/>
</dbReference>
<accession>A0A0L7QZ86</accession>
<dbReference type="SMART" id="SM00320">
    <property type="entry name" value="WD40"/>
    <property type="match status" value="5"/>
</dbReference>
<dbReference type="Proteomes" id="UP000053825">
    <property type="component" value="Unassembled WGS sequence"/>
</dbReference>
<dbReference type="GO" id="GO:0044458">
    <property type="term" value="P:motile cilium assembly"/>
    <property type="evidence" value="ECO:0007669"/>
    <property type="project" value="TreeGrafter"/>
</dbReference>
<dbReference type="InterPro" id="IPR052803">
    <property type="entry name" value="Cilium-Associated_Jouberin"/>
</dbReference>
<evidence type="ECO:0000313" key="6">
    <source>
        <dbReference type="Proteomes" id="UP000053825"/>
    </source>
</evidence>